<dbReference type="Proteomes" id="UP000219688">
    <property type="component" value="Unassembled WGS sequence"/>
</dbReference>
<reference evidence="2" key="1">
    <citation type="submission" date="2017-08" db="EMBL/GenBank/DDBJ databases">
        <authorList>
            <person name="Varghese N."/>
            <person name="Submissions S."/>
        </authorList>
    </citation>
    <scope>NUCLEOTIDE SEQUENCE [LARGE SCALE GENOMIC DNA]</scope>
    <source>
        <strain evidence="2">USBA17B2</strain>
    </source>
</reference>
<name>A0A285VPE2_9MICO</name>
<dbReference type="AlphaFoldDB" id="A0A285VPE2"/>
<evidence type="ECO:0000313" key="1">
    <source>
        <dbReference type="EMBL" id="SOC55767.1"/>
    </source>
</evidence>
<accession>A0A285VPE2</accession>
<keyword evidence="2" id="KW-1185">Reference proteome</keyword>
<gene>
    <name evidence="1" type="ORF">SAMN05421879_105249</name>
</gene>
<dbReference type="EMBL" id="OBQK01000005">
    <property type="protein sequence ID" value="SOC55767.1"/>
    <property type="molecule type" value="Genomic_DNA"/>
</dbReference>
<sequence length="135" mass="14463">MTAALDPTAVWNRAADGEAPDMRPGDVALARILSFHGIAEGDGCLTAGEELAGTETGVLDTMAAFEYYAMPNASKAVDDTFLEWLRALKTDRDEAVEAVELAADERYAGLDVEARLSTALEQKLADSPEDFRPLA</sequence>
<protein>
    <submittedName>
        <fullName evidence="1">Uncharacterized protein</fullName>
    </submittedName>
</protein>
<proteinExistence type="predicted"/>
<organism evidence="1 2">
    <name type="scientific">Ornithinimicrobium cerasi</name>
    <dbReference type="NCBI Taxonomy" id="2248773"/>
    <lineage>
        <taxon>Bacteria</taxon>
        <taxon>Bacillati</taxon>
        <taxon>Actinomycetota</taxon>
        <taxon>Actinomycetes</taxon>
        <taxon>Micrococcales</taxon>
        <taxon>Ornithinimicrobiaceae</taxon>
        <taxon>Ornithinimicrobium</taxon>
    </lineage>
</organism>
<evidence type="ECO:0000313" key="2">
    <source>
        <dbReference type="Proteomes" id="UP000219688"/>
    </source>
</evidence>
<dbReference type="RefSeq" id="WP_097188132.1">
    <property type="nucleotide sequence ID" value="NZ_OBQK01000005.1"/>
</dbReference>